<dbReference type="AlphaFoldDB" id="H0URP6"/>
<dbReference type="RefSeq" id="WP_006583479.1">
    <property type="nucleotide sequence ID" value="NZ_CM001377.1"/>
</dbReference>
<keyword evidence="5" id="KW-1185">Reference proteome</keyword>
<dbReference type="Gene3D" id="1.20.1690.10">
    <property type="entry name" value="V-type ATP synthase subunit C domain"/>
    <property type="match status" value="2"/>
</dbReference>
<dbReference type="InterPro" id="IPR035067">
    <property type="entry name" value="V-type_ATPase_csu/dsu"/>
</dbReference>
<dbReference type="Gene3D" id="1.10.132.50">
    <property type="entry name" value="ATP synthase (C/AC39) subunit, domain 3"/>
    <property type="match status" value="1"/>
</dbReference>
<name>H0URP6_9BACT</name>
<keyword evidence="2" id="KW-0813">Transport</keyword>
<dbReference type="eggNOG" id="COG1527">
    <property type="taxonomic scope" value="Bacteria"/>
</dbReference>
<dbReference type="Proteomes" id="UP000005730">
    <property type="component" value="Chromosome"/>
</dbReference>
<evidence type="ECO:0000256" key="2">
    <source>
        <dbReference type="ARBA" id="ARBA00022448"/>
    </source>
</evidence>
<keyword evidence="3" id="KW-0406">Ion transport</keyword>
<accession>H0URP6</accession>
<dbReference type="PANTHER" id="PTHR38682:SF1">
    <property type="entry name" value="V-TYPE ATP SYNTHASE SUBUNIT C"/>
    <property type="match status" value="1"/>
</dbReference>
<dbReference type="PANTHER" id="PTHR38682">
    <property type="entry name" value="V-TYPE ATP SYNTHASE SUBUNIT C"/>
    <property type="match status" value="1"/>
</dbReference>
<dbReference type="InterPro" id="IPR036079">
    <property type="entry name" value="ATPase_csu/dsu_sf"/>
</dbReference>
<gene>
    <name evidence="4" type="ORF">TheveDRAFT_0847</name>
</gene>
<dbReference type="OrthoDB" id="1653at2"/>
<dbReference type="InterPro" id="IPR044911">
    <property type="entry name" value="V-type_ATPase_csu/dsu_dom_3"/>
</dbReference>
<dbReference type="Pfam" id="PF01992">
    <property type="entry name" value="vATP-synt_AC39"/>
    <property type="match status" value="1"/>
</dbReference>
<evidence type="ECO:0000313" key="4">
    <source>
        <dbReference type="EMBL" id="EHM09985.1"/>
    </source>
</evidence>
<evidence type="ECO:0000313" key="5">
    <source>
        <dbReference type="Proteomes" id="UP000005730"/>
    </source>
</evidence>
<evidence type="ECO:0000256" key="3">
    <source>
        <dbReference type="ARBA" id="ARBA00023065"/>
    </source>
</evidence>
<sequence>MAVQGAYGYVVARLRAMEHRFLDASFINKLVESDDVQSSLKLLGDTIYGQFLSSQRSDRFDEALESALLDSYLEVRGFVPDVALVDVNRLYYDIHNVKVVVKSAILSKRGGKKRWDLMTSLGSVPVDDLLEAVESDDYRMLPLGLGEVIQGCFAVFEQTGDPMDVESLLDRYYFQILEEVVKETSLAGLSDWVKEKVDGENLRTLFRLKRMGFDSQMVLPFLYPGGKLDRSDLISLLSEPVSAWSRVLYCTSFSQLFSAIGDQMSLEEAMPLLEKALDDHFSAYWNRYRYVIDAPENVLAFLWGKEMEVKNVRMILVSKATNYDKERVRRLLRHGYP</sequence>
<proteinExistence type="inferred from homology"/>
<protein>
    <submittedName>
        <fullName evidence="4">Vacuolar-type H+-ATPase subunit C</fullName>
    </submittedName>
</protein>
<dbReference type="EMBL" id="CM001377">
    <property type="protein sequence ID" value="EHM09985.1"/>
    <property type="molecule type" value="Genomic_DNA"/>
</dbReference>
<evidence type="ECO:0000256" key="1">
    <source>
        <dbReference type="ARBA" id="ARBA00006709"/>
    </source>
</evidence>
<reference evidence="4 5" key="1">
    <citation type="submission" date="2011-10" db="EMBL/GenBank/DDBJ databases">
        <title>The Noncontiguous Finished genome of Thermanaerovibrio velox DSM 12556.</title>
        <authorList>
            <consortium name="US DOE Joint Genome Institute (JGI-PGF)"/>
            <person name="Lucas S."/>
            <person name="Copeland A."/>
            <person name="Lapidus A."/>
            <person name="Glavina del Rio T."/>
            <person name="Dalin E."/>
            <person name="Tice H."/>
            <person name="Bruce D."/>
            <person name="Goodwin L."/>
            <person name="Pitluck S."/>
            <person name="Peters L."/>
            <person name="Mikhailova N."/>
            <person name="Teshima H."/>
            <person name="Kyrpides N."/>
            <person name="Mavromatis K."/>
            <person name="Ivanova N."/>
            <person name="Markowitz V."/>
            <person name="Cheng J.-F."/>
            <person name="Hugenholtz P."/>
            <person name="Woyke T."/>
            <person name="Wu D."/>
            <person name="Spring S."/>
            <person name="Brambilla E.-M."/>
            <person name="Klenk H.-P."/>
            <person name="Eisen J.A."/>
        </authorList>
    </citation>
    <scope>NUCLEOTIDE SEQUENCE [LARGE SCALE GENOMIC DNA]</scope>
    <source>
        <strain evidence="4 5">DSM 12556</strain>
    </source>
</reference>
<dbReference type="HOGENOM" id="CLU_059311_1_0_0"/>
<dbReference type="InterPro" id="IPR050873">
    <property type="entry name" value="V-ATPase_V0D/AC39_subunit"/>
</dbReference>
<organism evidence="4 5">
    <name type="scientific">Thermanaerovibrio velox DSM 12556</name>
    <dbReference type="NCBI Taxonomy" id="926567"/>
    <lineage>
        <taxon>Bacteria</taxon>
        <taxon>Thermotogati</taxon>
        <taxon>Synergistota</taxon>
        <taxon>Synergistia</taxon>
        <taxon>Synergistales</taxon>
        <taxon>Synergistaceae</taxon>
        <taxon>Thermanaerovibrio</taxon>
    </lineage>
</organism>
<dbReference type="InterPro" id="IPR002843">
    <property type="entry name" value="ATPase_V0-cplx_csu/dsu"/>
</dbReference>
<dbReference type="GO" id="GO:0046961">
    <property type="term" value="F:proton-transporting ATPase activity, rotational mechanism"/>
    <property type="evidence" value="ECO:0007669"/>
    <property type="project" value="InterPro"/>
</dbReference>
<dbReference type="STRING" id="926567.TheveDRAFT_0847"/>
<comment type="similarity">
    <text evidence="1">Belongs to the V-ATPase V0D/AC39 subunit family.</text>
</comment>
<dbReference type="SUPFAM" id="SSF103486">
    <property type="entry name" value="V-type ATP synthase subunit C"/>
    <property type="match status" value="1"/>
</dbReference>